<accession>A0A410G0U3</accession>
<evidence type="ECO:0000313" key="1">
    <source>
        <dbReference type="EMBL" id="QAA80893.1"/>
    </source>
</evidence>
<dbReference type="AlphaFoldDB" id="A0A410G0U3"/>
<gene>
    <name evidence="1" type="ORF">EI546_03740</name>
</gene>
<dbReference type="EMBL" id="CP034951">
    <property type="protein sequence ID" value="QAA80893.1"/>
    <property type="molecule type" value="Genomic_DNA"/>
</dbReference>
<sequence length="64" mass="7508">MSFSLNSLYKEAGLSKQAVAQYDTRQKIFDNKTAQLVLEADELREYHSGYGMDRMYYTLKPDFM</sequence>
<dbReference type="KEGG" id="aev:EI546_03740"/>
<name>A0A410G0U3_9FLAO</name>
<evidence type="ECO:0000313" key="2">
    <source>
        <dbReference type="Proteomes" id="UP000285517"/>
    </source>
</evidence>
<dbReference type="Proteomes" id="UP000285517">
    <property type="component" value="Chromosome"/>
</dbReference>
<organism evidence="1 2">
    <name type="scientific">Aequorivita ciconiae</name>
    <dbReference type="NCBI Taxonomy" id="2494375"/>
    <lineage>
        <taxon>Bacteria</taxon>
        <taxon>Pseudomonadati</taxon>
        <taxon>Bacteroidota</taxon>
        <taxon>Flavobacteriia</taxon>
        <taxon>Flavobacteriales</taxon>
        <taxon>Flavobacteriaceae</taxon>
        <taxon>Aequorivita</taxon>
    </lineage>
</organism>
<proteinExistence type="predicted"/>
<keyword evidence="2" id="KW-1185">Reference proteome</keyword>
<protein>
    <submittedName>
        <fullName evidence="1">Uncharacterized protein</fullName>
    </submittedName>
</protein>
<reference evidence="1 2" key="1">
    <citation type="submission" date="2019-01" db="EMBL/GenBank/DDBJ databases">
        <title>Complete genome sequencing of Aequorivita sp. H23M31.</title>
        <authorList>
            <person name="Bae J.-W."/>
        </authorList>
    </citation>
    <scope>NUCLEOTIDE SEQUENCE [LARGE SCALE GENOMIC DNA]</scope>
    <source>
        <strain evidence="1 2">H23M31</strain>
    </source>
</reference>
<dbReference type="OrthoDB" id="9815231at2"/>
<dbReference type="RefSeq" id="WP_128249286.1">
    <property type="nucleotide sequence ID" value="NZ_CP034951.1"/>
</dbReference>